<accession>A0A1L9PFV2</accession>
<evidence type="ECO:0000313" key="3">
    <source>
        <dbReference type="Proteomes" id="UP000184073"/>
    </source>
</evidence>
<dbReference type="GeneID" id="63732630"/>
<sequence>MSCARELSIGRSRKELGGIRREYVSSSLSHLMGLLGWLSLDKESGQAPQVVGWVWQAMEVDAVILDRHQEEKEEEQGPMRKSPSVCWERDDELMRREAAHQQEADRQAAAEINGPQASVGGAQTWPGSAQRRPALFWTANVATIRPITARGGWLGSPVLLEGSGRLALRCCLTFVFGMVG</sequence>
<evidence type="ECO:0000256" key="1">
    <source>
        <dbReference type="SAM" id="MobiDB-lite"/>
    </source>
</evidence>
<evidence type="ECO:0000313" key="2">
    <source>
        <dbReference type="EMBL" id="OJJ00417.1"/>
    </source>
</evidence>
<reference evidence="3" key="1">
    <citation type="journal article" date="2017" name="Genome Biol.">
        <title>Comparative genomics reveals high biological diversity and specific adaptations in the industrially and medically important fungal genus Aspergillus.</title>
        <authorList>
            <person name="de Vries R.P."/>
            <person name="Riley R."/>
            <person name="Wiebenga A."/>
            <person name="Aguilar-Osorio G."/>
            <person name="Amillis S."/>
            <person name="Uchima C.A."/>
            <person name="Anderluh G."/>
            <person name="Asadollahi M."/>
            <person name="Askin M."/>
            <person name="Barry K."/>
            <person name="Battaglia E."/>
            <person name="Bayram O."/>
            <person name="Benocci T."/>
            <person name="Braus-Stromeyer S.A."/>
            <person name="Caldana C."/>
            <person name="Canovas D."/>
            <person name="Cerqueira G.C."/>
            <person name="Chen F."/>
            <person name="Chen W."/>
            <person name="Choi C."/>
            <person name="Clum A."/>
            <person name="Dos Santos R.A."/>
            <person name="Damasio A.R."/>
            <person name="Diallinas G."/>
            <person name="Emri T."/>
            <person name="Fekete E."/>
            <person name="Flipphi M."/>
            <person name="Freyberg S."/>
            <person name="Gallo A."/>
            <person name="Gournas C."/>
            <person name="Habgood R."/>
            <person name="Hainaut M."/>
            <person name="Harispe M.L."/>
            <person name="Henrissat B."/>
            <person name="Hilden K.S."/>
            <person name="Hope R."/>
            <person name="Hossain A."/>
            <person name="Karabika E."/>
            <person name="Karaffa L."/>
            <person name="Karanyi Z."/>
            <person name="Krasevec N."/>
            <person name="Kuo A."/>
            <person name="Kusch H."/>
            <person name="LaButti K."/>
            <person name="Lagendijk E.L."/>
            <person name="Lapidus A."/>
            <person name="Levasseur A."/>
            <person name="Lindquist E."/>
            <person name="Lipzen A."/>
            <person name="Logrieco A.F."/>
            <person name="MacCabe A."/>
            <person name="Maekelae M.R."/>
            <person name="Malavazi I."/>
            <person name="Melin P."/>
            <person name="Meyer V."/>
            <person name="Mielnichuk N."/>
            <person name="Miskei M."/>
            <person name="Molnar A.P."/>
            <person name="Mule G."/>
            <person name="Ngan C.Y."/>
            <person name="Orejas M."/>
            <person name="Orosz E."/>
            <person name="Ouedraogo J.P."/>
            <person name="Overkamp K.M."/>
            <person name="Park H.-S."/>
            <person name="Perrone G."/>
            <person name="Piumi F."/>
            <person name="Punt P.J."/>
            <person name="Ram A.F."/>
            <person name="Ramon A."/>
            <person name="Rauscher S."/>
            <person name="Record E."/>
            <person name="Riano-Pachon D.M."/>
            <person name="Robert V."/>
            <person name="Roehrig J."/>
            <person name="Ruller R."/>
            <person name="Salamov A."/>
            <person name="Salih N.S."/>
            <person name="Samson R.A."/>
            <person name="Sandor E."/>
            <person name="Sanguinetti M."/>
            <person name="Schuetze T."/>
            <person name="Sepcic K."/>
            <person name="Shelest E."/>
            <person name="Sherlock G."/>
            <person name="Sophianopoulou V."/>
            <person name="Squina F.M."/>
            <person name="Sun H."/>
            <person name="Susca A."/>
            <person name="Todd R.B."/>
            <person name="Tsang A."/>
            <person name="Unkles S.E."/>
            <person name="van de Wiele N."/>
            <person name="van Rossen-Uffink D."/>
            <person name="Oliveira J.V."/>
            <person name="Vesth T.C."/>
            <person name="Visser J."/>
            <person name="Yu J.-H."/>
            <person name="Zhou M."/>
            <person name="Andersen M.R."/>
            <person name="Archer D.B."/>
            <person name="Baker S.E."/>
            <person name="Benoit I."/>
            <person name="Brakhage A.A."/>
            <person name="Braus G.H."/>
            <person name="Fischer R."/>
            <person name="Frisvad J.C."/>
            <person name="Goldman G.H."/>
            <person name="Houbraken J."/>
            <person name="Oakley B."/>
            <person name="Pocsi I."/>
            <person name="Scazzocchio C."/>
            <person name="Seiboth B."/>
            <person name="vanKuyk P.A."/>
            <person name="Wortman J."/>
            <person name="Dyer P.S."/>
            <person name="Grigoriev I.V."/>
        </authorList>
    </citation>
    <scope>NUCLEOTIDE SEQUENCE [LARGE SCALE GENOMIC DNA]</scope>
    <source>
        <strain evidence="3">CBS 583.65</strain>
    </source>
</reference>
<feature type="region of interest" description="Disordered" evidence="1">
    <location>
        <begin position="99"/>
        <end position="126"/>
    </location>
</feature>
<feature type="compositionally biased region" description="Basic and acidic residues" evidence="1">
    <location>
        <begin position="99"/>
        <end position="108"/>
    </location>
</feature>
<gene>
    <name evidence="2" type="ORF">ASPVEDRAFT_81990</name>
</gene>
<dbReference type="Proteomes" id="UP000184073">
    <property type="component" value="Unassembled WGS sequence"/>
</dbReference>
<dbReference type="EMBL" id="KV878127">
    <property type="protein sequence ID" value="OJJ00417.1"/>
    <property type="molecule type" value="Genomic_DNA"/>
</dbReference>
<protein>
    <submittedName>
        <fullName evidence="2">Uncharacterized protein</fullName>
    </submittedName>
</protein>
<dbReference type="AlphaFoldDB" id="A0A1L9PFV2"/>
<organism evidence="2 3">
    <name type="scientific">Aspergillus versicolor CBS 583.65</name>
    <dbReference type="NCBI Taxonomy" id="1036611"/>
    <lineage>
        <taxon>Eukaryota</taxon>
        <taxon>Fungi</taxon>
        <taxon>Dikarya</taxon>
        <taxon>Ascomycota</taxon>
        <taxon>Pezizomycotina</taxon>
        <taxon>Eurotiomycetes</taxon>
        <taxon>Eurotiomycetidae</taxon>
        <taxon>Eurotiales</taxon>
        <taxon>Aspergillaceae</taxon>
        <taxon>Aspergillus</taxon>
        <taxon>Aspergillus subgen. Nidulantes</taxon>
    </lineage>
</organism>
<proteinExistence type="predicted"/>
<keyword evidence="3" id="KW-1185">Reference proteome</keyword>
<dbReference type="VEuPathDB" id="FungiDB:ASPVEDRAFT_81990"/>
<name>A0A1L9PFV2_ASPVE</name>
<dbReference type="RefSeq" id="XP_040666179.1">
    <property type="nucleotide sequence ID" value="XM_040817119.1"/>
</dbReference>